<protein>
    <recommendedName>
        <fullName evidence="2">BTB domain-containing protein</fullName>
    </recommendedName>
</protein>
<dbReference type="InterPro" id="IPR000210">
    <property type="entry name" value="BTB/POZ_dom"/>
</dbReference>
<evidence type="ECO:0000259" key="2">
    <source>
        <dbReference type="PROSITE" id="PS50097"/>
    </source>
</evidence>
<dbReference type="PANTHER" id="PTHR47843:SF5">
    <property type="entry name" value="BTB_POZ DOMAIN PROTEIN"/>
    <property type="match status" value="1"/>
</dbReference>
<dbReference type="EMBL" id="ML119855">
    <property type="protein sequence ID" value="RPA72576.1"/>
    <property type="molecule type" value="Genomic_DNA"/>
</dbReference>
<keyword evidence="4" id="KW-1185">Reference proteome</keyword>
<dbReference type="PROSITE" id="PS50097">
    <property type="entry name" value="BTB"/>
    <property type="match status" value="1"/>
</dbReference>
<proteinExistence type="predicted"/>
<feature type="region of interest" description="Disordered" evidence="1">
    <location>
        <begin position="1"/>
        <end position="32"/>
    </location>
</feature>
<dbReference type="SUPFAM" id="SSF54695">
    <property type="entry name" value="POZ domain"/>
    <property type="match status" value="1"/>
</dbReference>
<dbReference type="InterPro" id="IPR011333">
    <property type="entry name" value="SKP1/BTB/POZ_sf"/>
</dbReference>
<reference evidence="3 4" key="1">
    <citation type="journal article" date="2018" name="Nat. Ecol. Evol.">
        <title>Pezizomycetes genomes reveal the molecular basis of ectomycorrhizal truffle lifestyle.</title>
        <authorList>
            <person name="Murat C."/>
            <person name="Payen T."/>
            <person name="Noel B."/>
            <person name="Kuo A."/>
            <person name="Morin E."/>
            <person name="Chen J."/>
            <person name="Kohler A."/>
            <person name="Krizsan K."/>
            <person name="Balestrini R."/>
            <person name="Da Silva C."/>
            <person name="Montanini B."/>
            <person name="Hainaut M."/>
            <person name="Levati E."/>
            <person name="Barry K.W."/>
            <person name="Belfiori B."/>
            <person name="Cichocki N."/>
            <person name="Clum A."/>
            <person name="Dockter R.B."/>
            <person name="Fauchery L."/>
            <person name="Guy J."/>
            <person name="Iotti M."/>
            <person name="Le Tacon F."/>
            <person name="Lindquist E.A."/>
            <person name="Lipzen A."/>
            <person name="Malagnac F."/>
            <person name="Mello A."/>
            <person name="Molinier V."/>
            <person name="Miyauchi S."/>
            <person name="Poulain J."/>
            <person name="Riccioni C."/>
            <person name="Rubini A."/>
            <person name="Sitrit Y."/>
            <person name="Splivallo R."/>
            <person name="Traeger S."/>
            <person name="Wang M."/>
            <person name="Zifcakova L."/>
            <person name="Wipf D."/>
            <person name="Zambonelli A."/>
            <person name="Paolocci F."/>
            <person name="Nowrousian M."/>
            <person name="Ottonello S."/>
            <person name="Baldrian P."/>
            <person name="Spatafora J.W."/>
            <person name="Henrissat B."/>
            <person name="Nagy L.G."/>
            <person name="Aury J.M."/>
            <person name="Wincker P."/>
            <person name="Grigoriev I.V."/>
            <person name="Bonfante P."/>
            <person name="Martin F.M."/>
        </authorList>
    </citation>
    <scope>NUCLEOTIDE SEQUENCE [LARGE SCALE GENOMIC DNA]</scope>
    <source>
        <strain evidence="3 4">RN42</strain>
    </source>
</reference>
<dbReference type="Proteomes" id="UP000275078">
    <property type="component" value="Unassembled WGS sequence"/>
</dbReference>
<dbReference type="Pfam" id="PF00651">
    <property type="entry name" value="BTB"/>
    <property type="match status" value="1"/>
</dbReference>
<sequence>MPESTSTSVPKKRGLTSDSADDHAAKRPAPRRVNNSLSEALCQLLRDGTGSDLVLVCGGENLPAHSLLLESQCEFFAACLGSGMKESSERRIELKEENLDDVKRMLEYLYTGTFWEHDLGHKGKKDQRASEEIYNSFKNPSAERSDEQKQADPLIVCIRMYKLADKFGIPGLREEVWSKLEFYTSLRLAEAHESSIHVVDYGRTNRILGEWQRLMDAIEACFSDLGQLDSASVNEVADVLLEPLAAVAPNLLDPKASIRAHSGSFYLDMFRLPEGENRVFDDLQGRLERTPRLAARLFRLTCLESFRRDREAEYDDELMDKQYFNKDVKKMLKTVARLMTEPTEQARVLQCSSEGDHFREDGEPCSRSRVMVPTFGDLLPDTLVFRCPECEWEVTIDDIKEELDDA</sequence>
<feature type="domain" description="BTB" evidence="2">
    <location>
        <begin position="51"/>
        <end position="112"/>
    </location>
</feature>
<gene>
    <name evidence="3" type="ORF">BJ508DRAFT_381473</name>
</gene>
<dbReference type="PANTHER" id="PTHR47843">
    <property type="entry name" value="BTB DOMAIN-CONTAINING PROTEIN-RELATED"/>
    <property type="match status" value="1"/>
</dbReference>
<dbReference type="SMART" id="SM00225">
    <property type="entry name" value="BTB"/>
    <property type="match status" value="1"/>
</dbReference>
<dbReference type="STRING" id="1160509.A0A3N4HHS8"/>
<dbReference type="OrthoDB" id="6359816at2759"/>
<name>A0A3N4HHS8_ASCIM</name>
<evidence type="ECO:0000256" key="1">
    <source>
        <dbReference type="SAM" id="MobiDB-lite"/>
    </source>
</evidence>
<accession>A0A3N4HHS8</accession>
<evidence type="ECO:0000313" key="4">
    <source>
        <dbReference type="Proteomes" id="UP000275078"/>
    </source>
</evidence>
<evidence type="ECO:0000313" key="3">
    <source>
        <dbReference type="EMBL" id="RPA72576.1"/>
    </source>
</evidence>
<dbReference type="Gene3D" id="3.30.710.10">
    <property type="entry name" value="Potassium Channel Kv1.1, Chain A"/>
    <property type="match status" value="1"/>
</dbReference>
<dbReference type="AlphaFoldDB" id="A0A3N4HHS8"/>
<organism evidence="3 4">
    <name type="scientific">Ascobolus immersus RN42</name>
    <dbReference type="NCBI Taxonomy" id="1160509"/>
    <lineage>
        <taxon>Eukaryota</taxon>
        <taxon>Fungi</taxon>
        <taxon>Dikarya</taxon>
        <taxon>Ascomycota</taxon>
        <taxon>Pezizomycotina</taxon>
        <taxon>Pezizomycetes</taxon>
        <taxon>Pezizales</taxon>
        <taxon>Ascobolaceae</taxon>
        <taxon>Ascobolus</taxon>
    </lineage>
</organism>